<keyword evidence="3" id="KW-1185">Reference proteome</keyword>
<evidence type="ECO:0000313" key="2">
    <source>
        <dbReference type="EMBL" id="KAF2174377.1"/>
    </source>
</evidence>
<feature type="compositionally biased region" description="Basic residues" evidence="1">
    <location>
        <begin position="9"/>
        <end position="21"/>
    </location>
</feature>
<evidence type="ECO:0000313" key="3">
    <source>
        <dbReference type="Proteomes" id="UP000800200"/>
    </source>
</evidence>
<protein>
    <submittedName>
        <fullName evidence="2">Uncharacterized protein</fullName>
    </submittedName>
</protein>
<name>A0A6A6D4R4_9PEZI</name>
<organism evidence="2 3">
    <name type="scientific">Zopfia rhizophila CBS 207.26</name>
    <dbReference type="NCBI Taxonomy" id="1314779"/>
    <lineage>
        <taxon>Eukaryota</taxon>
        <taxon>Fungi</taxon>
        <taxon>Dikarya</taxon>
        <taxon>Ascomycota</taxon>
        <taxon>Pezizomycotina</taxon>
        <taxon>Dothideomycetes</taxon>
        <taxon>Dothideomycetes incertae sedis</taxon>
        <taxon>Zopfiaceae</taxon>
        <taxon>Zopfia</taxon>
    </lineage>
</organism>
<dbReference type="EMBL" id="ML995132">
    <property type="protein sequence ID" value="KAF2174377.1"/>
    <property type="molecule type" value="Genomic_DNA"/>
</dbReference>
<feature type="region of interest" description="Disordered" evidence="1">
    <location>
        <begin position="1"/>
        <end position="21"/>
    </location>
</feature>
<sequence length="89" mass="9980">MPLSSQTSLRRRNGSAAIRKRQVTQDLRFDARAIRETQSYGHGNRTYGGSTYTIGASYNSGAGTLLMYSMYPIEPSKSTRLSEYHLTQI</sequence>
<feature type="non-terminal residue" evidence="2">
    <location>
        <position position="89"/>
    </location>
</feature>
<gene>
    <name evidence="2" type="ORF">K469DRAFT_797523</name>
</gene>
<dbReference type="AlphaFoldDB" id="A0A6A6D4R4"/>
<reference evidence="2" key="1">
    <citation type="journal article" date="2020" name="Stud. Mycol.">
        <title>101 Dothideomycetes genomes: a test case for predicting lifestyles and emergence of pathogens.</title>
        <authorList>
            <person name="Haridas S."/>
            <person name="Albert R."/>
            <person name="Binder M."/>
            <person name="Bloem J."/>
            <person name="Labutti K."/>
            <person name="Salamov A."/>
            <person name="Andreopoulos B."/>
            <person name="Baker S."/>
            <person name="Barry K."/>
            <person name="Bills G."/>
            <person name="Bluhm B."/>
            <person name="Cannon C."/>
            <person name="Castanera R."/>
            <person name="Culley D."/>
            <person name="Daum C."/>
            <person name="Ezra D."/>
            <person name="Gonzalez J."/>
            <person name="Henrissat B."/>
            <person name="Kuo A."/>
            <person name="Liang C."/>
            <person name="Lipzen A."/>
            <person name="Lutzoni F."/>
            <person name="Magnuson J."/>
            <person name="Mondo S."/>
            <person name="Nolan M."/>
            <person name="Ohm R."/>
            <person name="Pangilinan J."/>
            <person name="Park H.-J."/>
            <person name="Ramirez L."/>
            <person name="Alfaro M."/>
            <person name="Sun H."/>
            <person name="Tritt A."/>
            <person name="Yoshinaga Y."/>
            <person name="Zwiers L.-H."/>
            <person name="Turgeon B."/>
            <person name="Goodwin S."/>
            <person name="Spatafora J."/>
            <person name="Crous P."/>
            <person name="Grigoriev I."/>
        </authorList>
    </citation>
    <scope>NUCLEOTIDE SEQUENCE</scope>
    <source>
        <strain evidence="2">CBS 207.26</strain>
    </source>
</reference>
<evidence type="ECO:0000256" key="1">
    <source>
        <dbReference type="SAM" id="MobiDB-lite"/>
    </source>
</evidence>
<proteinExistence type="predicted"/>
<dbReference type="Proteomes" id="UP000800200">
    <property type="component" value="Unassembled WGS sequence"/>
</dbReference>
<accession>A0A6A6D4R4</accession>